<dbReference type="RefSeq" id="WP_111422590.1">
    <property type="nucleotide sequence ID" value="NZ_NPEX01000388.1"/>
</dbReference>
<evidence type="ECO:0000256" key="1">
    <source>
        <dbReference type="SAM" id="SignalP"/>
    </source>
</evidence>
<feature type="signal peptide" evidence="1">
    <location>
        <begin position="1"/>
        <end position="23"/>
    </location>
</feature>
<reference evidence="2 3" key="1">
    <citation type="submission" date="2017-07" db="EMBL/GenBank/DDBJ databases">
        <title>Draft Genome Sequences of Select Purple Nonsulfur Bacteria.</title>
        <authorList>
            <person name="Lasarre B."/>
            <person name="Mckinlay J.B."/>
        </authorList>
    </citation>
    <scope>NUCLEOTIDE SEQUENCE [LARGE SCALE GENOMIC DNA]</scope>
    <source>
        <strain evidence="2 3">DSM 5909</strain>
    </source>
</reference>
<evidence type="ECO:0000313" key="3">
    <source>
        <dbReference type="Proteomes" id="UP000249130"/>
    </source>
</evidence>
<comment type="caution">
    <text evidence="2">The sequence shown here is derived from an EMBL/GenBank/DDBJ whole genome shotgun (WGS) entry which is preliminary data.</text>
</comment>
<feature type="chain" id="PRO_5016331681" evidence="1">
    <location>
        <begin position="24"/>
        <end position="174"/>
    </location>
</feature>
<sequence>MISLAVNAALAFYGAVFFSSLTASPPADPYTRALSFALSGDERMLVRPVDWNACVFEVNSAVIRVGALDRSRLAFAVTETKTGWGPVRRVTVGLHGDGPVYERTELGLEEEGPWDDEAVRMLKRAVRERNPELFATRKVVASDYTLTLATTDLDRVREDWATLLRGCTTRHGVN</sequence>
<keyword evidence="3" id="KW-1185">Reference proteome</keyword>
<organism evidence="2 3">
    <name type="scientific">Rhodoplanes roseus</name>
    <dbReference type="NCBI Taxonomy" id="29409"/>
    <lineage>
        <taxon>Bacteria</taxon>
        <taxon>Pseudomonadati</taxon>
        <taxon>Pseudomonadota</taxon>
        <taxon>Alphaproteobacteria</taxon>
        <taxon>Hyphomicrobiales</taxon>
        <taxon>Nitrobacteraceae</taxon>
        <taxon>Rhodoplanes</taxon>
    </lineage>
</organism>
<dbReference type="Proteomes" id="UP000249130">
    <property type="component" value="Unassembled WGS sequence"/>
</dbReference>
<accession>A0A327KIY7</accession>
<evidence type="ECO:0000313" key="2">
    <source>
        <dbReference type="EMBL" id="RAI38081.1"/>
    </source>
</evidence>
<name>A0A327KIY7_9BRAD</name>
<keyword evidence="1" id="KW-0732">Signal</keyword>
<proteinExistence type="predicted"/>
<gene>
    <name evidence="2" type="ORF">CH341_28505</name>
</gene>
<dbReference type="EMBL" id="NPEX01000388">
    <property type="protein sequence ID" value="RAI38081.1"/>
    <property type="molecule type" value="Genomic_DNA"/>
</dbReference>
<dbReference type="AlphaFoldDB" id="A0A327KIY7"/>
<dbReference type="OrthoDB" id="8479645at2"/>
<protein>
    <submittedName>
        <fullName evidence="2">Uncharacterized protein</fullName>
    </submittedName>
</protein>